<dbReference type="AlphaFoldDB" id="A0A5C8GJH6"/>
<proteinExistence type="predicted"/>
<dbReference type="EMBL" id="SDIK01000036">
    <property type="protein sequence ID" value="TXJ62221.1"/>
    <property type="molecule type" value="Genomic_DNA"/>
</dbReference>
<organism evidence="1 2">
    <name type="scientific">Prevotella brunnea</name>
    <dbReference type="NCBI Taxonomy" id="2508867"/>
    <lineage>
        <taxon>Bacteria</taxon>
        <taxon>Pseudomonadati</taxon>
        <taxon>Bacteroidota</taxon>
        <taxon>Bacteroidia</taxon>
        <taxon>Bacteroidales</taxon>
        <taxon>Prevotellaceae</taxon>
        <taxon>Prevotella</taxon>
    </lineage>
</organism>
<comment type="caution">
    <text evidence="1">The sequence shown here is derived from an EMBL/GenBank/DDBJ whole genome shotgun (WGS) entry which is preliminary data.</text>
</comment>
<protein>
    <submittedName>
        <fullName evidence="1">Uncharacterized protein</fullName>
    </submittedName>
</protein>
<evidence type="ECO:0000313" key="2">
    <source>
        <dbReference type="Proteomes" id="UP000321612"/>
    </source>
</evidence>
<dbReference type="Proteomes" id="UP000321612">
    <property type="component" value="Unassembled WGS sequence"/>
</dbReference>
<reference evidence="2" key="1">
    <citation type="submission" date="2019-05" db="EMBL/GenBank/DDBJ databases">
        <title>Prevotella brunnea sp. nov., isolated from a wound of a patient.</title>
        <authorList>
            <person name="Buhl M."/>
        </authorList>
    </citation>
    <scope>NUCLEOTIDE SEQUENCE [LARGE SCALE GENOMIC DNA]</scope>
    <source>
        <strain evidence="2">A2672</strain>
    </source>
</reference>
<dbReference type="OrthoDB" id="1071044at2"/>
<accession>A0A5C8GJH6</accession>
<keyword evidence="2" id="KW-1185">Reference proteome</keyword>
<name>A0A5C8GJH6_9BACT</name>
<dbReference type="RefSeq" id="WP_130829181.1">
    <property type="nucleotide sequence ID" value="NZ_SDIK01000036.1"/>
</dbReference>
<gene>
    <name evidence="1" type="ORF">ETF27_05440</name>
</gene>
<evidence type="ECO:0000313" key="1">
    <source>
        <dbReference type="EMBL" id="TXJ62221.1"/>
    </source>
</evidence>
<sequence>MSWIKKYKCLSCGYEACVYEGKGFMGQSIEAVVCNGCHNLVPLVVGGVIGDAAPSFRSLTGRICLKCGSDDMKKWDGHTCPQCKGNMVDTGEREFWS</sequence>